<evidence type="ECO:0000313" key="2">
    <source>
        <dbReference type="EMBL" id="CAD5229267.1"/>
    </source>
</evidence>
<feature type="region of interest" description="Disordered" evidence="1">
    <location>
        <begin position="63"/>
        <end position="193"/>
    </location>
</feature>
<reference evidence="2" key="1">
    <citation type="submission" date="2020-09" db="EMBL/GenBank/DDBJ databases">
        <authorList>
            <person name="Kikuchi T."/>
        </authorList>
    </citation>
    <scope>NUCLEOTIDE SEQUENCE</scope>
    <source>
        <strain evidence="2">SH1</strain>
    </source>
</reference>
<dbReference type="AlphaFoldDB" id="A0A811LQC2"/>
<feature type="compositionally biased region" description="Polar residues" evidence="1">
    <location>
        <begin position="119"/>
        <end position="155"/>
    </location>
</feature>
<dbReference type="Proteomes" id="UP000783686">
    <property type="component" value="Unassembled WGS sequence"/>
</dbReference>
<dbReference type="EMBL" id="CAJFDH010000006">
    <property type="protein sequence ID" value="CAD5229267.1"/>
    <property type="molecule type" value="Genomic_DNA"/>
</dbReference>
<sequence>MASREHPIRVLGPEDYNKSFQEIGKEEVHTVEAYEKKIHGKNVEPKRSFSTKSFIERRTFGRDENGDVVVKIENNPRDPVRPVSPVRLTEGSDEKVLRPLPNLDTIPLQIPRVGLKGTGQRSPSIQWRDQVSPQQDNRRPSSQQDARRLTPQSAYPRSAGYRRPSPQPSHHSGRSSGFSSGSNTSEISASVPMKKITKKSRMVNIFDGRPVSDYEETVHFVPVDRPFSRWNESDDLYGYRNRGVNLEQSYRQSGVDVMQNPYYSEY</sequence>
<feature type="compositionally biased region" description="Low complexity" evidence="1">
    <location>
        <begin position="174"/>
        <end position="188"/>
    </location>
</feature>
<proteinExistence type="predicted"/>
<comment type="caution">
    <text evidence="2">The sequence shown here is derived from an EMBL/GenBank/DDBJ whole genome shotgun (WGS) entry which is preliminary data.</text>
</comment>
<keyword evidence="3" id="KW-1185">Reference proteome</keyword>
<dbReference type="OrthoDB" id="5833144at2759"/>
<name>A0A811LQC2_9BILA</name>
<evidence type="ECO:0000256" key="1">
    <source>
        <dbReference type="SAM" id="MobiDB-lite"/>
    </source>
</evidence>
<protein>
    <submittedName>
        <fullName evidence="2">Uncharacterized protein</fullName>
    </submittedName>
</protein>
<accession>A0A811LQC2</accession>
<evidence type="ECO:0000313" key="3">
    <source>
        <dbReference type="Proteomes" id="UP000614601"/>
    </source>
</evidence>
<dbReference type="Proteomes" id="UP000614601">
    <property type="component" value="Unassembled WGS sequence"/>
</dbReference>
<gene>
    <name evidence="2" type="ORF">BOKJ2_LOCUS13326</name>
</gene>
<organism evidence="2 3">
    <name type="scientific">Bursaphelenchus okinawaensis</name>
    <dbReference type="NCBI Taxonomy" id="465554"/>
    <lineage>
        <taxon>Eukaryota</taxon>
        <taxon>Metazoa</taxon>
        <taxon>Ecdysozoa</taxon>
        <taxon>Nematoda</taxon>
        <taxon>Chromadorea</taxon>
        <taxon>Rhabditida</taxon>
        <taxon>Tylenchina</taxon>
        <taxon>Tylenchomorpha</taxon>
        <taxon>Aphelenchoidea</taxon>
        <taxon>Aphelenchoididae</taxon>
        <taxon>Bursaphelenchus</taxon>
    </lineage>
</organism>
<dbReference type="EMBL" id="CAJFCW020000006">
    <property type="protein sequence ID" value="CAG9126190.1"/>
    <property type="molecule type" value="Genomic_DNA"/>
</dbReference>